<dbReference type="InterPro" id="IPR003838">
    <property type="entry name" value="ABC3_permease_C"/>
</dbReference>
<dbReference type="GO" id="GO:0098797">
    <property type="term" value="C:plasma membrane protein complex"/>
    <property type="evidence" value="ECO:0007669"/>
    <property type="project" value="TreeGrafter"/>
</dbReference>
<accession>A0A223P076</accession>
<evidence type="ECO:0000256" key="5">
    <source>
        <dbReference type="ARBA" id="ARBA00022989"/>
    </source>
</evidence>
<feature type="transmembrane region" description="Helical" evidence="7">
    <location>
        <begin position="274"/>
        <end position="297"/>
    </location>
</feature>
<dbReference type="EMBL" id="CP022743">
    <property type="protein sequence ID" value="ASU35549.1"/>
    <property type="molecule type" value="Genomic_DNA"/>
</dbReference>
<keyword evidence="6 7" id="KW-0472">Membrane</keyword>
<dbReference type="InterPro" id="IPR051447">
    <property type="entry name" value="Lipoprotein-release_system"/>
</dbReference>
<dbReference type="Pfam" id="PF12704">
    <property type="entry name" value="MacB_PCD"/>
    <property type="match status" value="1"/>
</dbReference>
<keyword evidence="11" id="KW-1185">Reference proteome</keyword>
<dbReference type="InterPro" id="IPR025857">
    <property type="entry name" value="MacB_PCD"/>
</dbReference>
<protein>
    <submittedName>
        <fullName evidence="10">ABC transporter permease</fullName>
    </submittedName>
</protein>
<evidence type="ECO:0000256" key="3">
    <source>
        <dbReference type="ARBA" id="ARBA00022475"/>
    </source>
</evidence>
<keyword evidence="5 7" id="KW-1133">Transmembrane helix</keyword>
<organism evidence="10 11">
    <name type="scientific">Mucilaginibacter xinganensis</name>
    <dbReference type="NCBI Taxonomy" id="1234841"/>
    <lineage>
        <taxon>Bacteria</taxon>
        <taxon>Pseudomonadati</taxon>
        <taxon>Bacteroidota</taxon>
        <taxon>Sphingobacteriia</taxon>
        <taxon>Sphingobacteriales</taxon>
        <taxon>Sphingobacteriaceae</taxon>
        <taxon>Mucilaginibacter</taxon>
    </lineage>
</organism>
<keyword evidence="3" id="KW-1003">Cell membrane</keyword>
<evidence type="ECO:0000256" key="7">
    <source>
        <dbReference type="SAM" id="Phobius"/>
    </source>
</evidence>
<name>A0A223P076_9SPHI</name>
<feature type="domain" description="MacB-like periplasmic core" evidence="9">
    <location>
        <begin position="26"/>
        <end position="206"/>
    </location>
</feature>
<evidence type="ECO:0000256" key="2">
    <source>
        <dbReference type="ARBA" id="ARBA00005236"/>
    </source>
</evidence>
<dbReference type="Proteomes" id="UP000215002">
    <property type="component" value="Chromosome"/>
</dbReference>
<evidence type="ECO:0000259" key="8">
    <source>
        <dbReference type="Pfam" id="PF02687"/>
    </source>
</evidence>
<proteinExistence type="inferred from homology"/>
<evidence type="ECO:0000259" key="9">
    <source>
        <dbReference type="Pfam" id="PF12704"/>
    </source>
</evidence>
<gene>
    <name evidence="10" type="ORF">MuYL_3664</name>
</gene>
<sequence>MSFAYFIANRITFKSKRTFSKLIVRIAILGIMLGLGVMILTLIIVRGFKQEIREKIRGFSGDIQVVKFDLNNSFENSPFKADNSFVKKAQHIDNVGGVTAFATKPGIIKTSTEIEGVVLKGVERTYNRAFFQKNLVSGKVLDFTDTVEAKKQLLISQITANRLKLKVGDKILMYFAQEPLRWRPFTITGIYSTGIEEIDKQYVVGDLSIINRLNNWKPDDIGGYEIRLNDFDEINYSANKIDDILPAKLKSYTVMESFGVIFGWLDLLDGNTKVVLVLMILVAVINMISALLIMIVERTTMIGMLKAMGANNWAIRKVFLYNAFYLIGLGMLFGNVFGLGIGMFQAQTHFFKLDQASYYMSFVPIKFNWIEISILNIGTLIICLLVMIIPSMLVTRIEPVKAIQFK</sequence>
<feature type="transmembrane region" description="Helical" evidence="7">
    <location>
        <begin position="367"/>
        <end position="389"/>
    </location>
</feature>
<evidence type="ECO:0000256" key="1">
    <source>
        <dbReference type="ARBA" id="ARBA00004651"/>
    </source>
</evidence>
<dbReference type="GO" id="GO:0044874">
    <property type="term" value="P:lipoprotein localization to outer membrane"/>
    <property type="evidence" value="ECO:0007669"/>
    <property type="project" value="TreeGrafter"/>
</dbReference>
<dbReference type="RefSeq" id="WP_094571714.1">
    <property type="nucleotide sequence ID" value="NZ_CP022743.1"/>
</dbReference>
<feature type="domain" description="ABC3 transporter permease C-terminal" evidence="8">
    <location>
        <begin position="274"/>
        <end position="399"/>
    </location>
</feature>
<dbReference type="PANTHER" id="PTHR30489">
    <property type="entry name" value="LIPOPROTEIN-RELEASING SYSTEM TRANSMEMBRANE PROTEIN LOLE"/>
    <property type="match status" value="1"/>
</dbReference>
<evidence type="ECO:0000313" key="10">
    <source>
        <dbReference type="EMBL" id="ASU35549.1"/>
    </source>
</evidence>
<dbReference type="PANTHER" id="PTHR30489:SF0">
    <property type="entry name" value="LIPOPROTEIN-RELEASING SYSTEM TRANSMEMBRANE PROTEIN LOLE"/>
    <property type="match status" value="1"/>
</dbReference>
<dbReference type="OrthoDB" id="1522670at2"/>
<reference evidence="10 11" key="1">
    <citation type="submission" date="2017-08" db="EMBL/GenBank/DDBJ databases">
        <title>Complete genome sequence of Mucilaginibacter sp. strain BJC16-A31.</title>
        <authorList>
            <consortium name="Henan University of Science and Technology"/>
            <person name="You X."/>
        </authorList>
    </citation>
    <scope>NUCLEOTIDE SEQUENCE [LARGE SCALE GENOMIC DNA]</scope>
    <source>
        <strain evidence="10 11">BJC16-A31</strain>
    </source>
</reference>
<evidence type="ECO:0000313" key="11">
    <source>
        <dbReference type="Proteomes" id="UP000215002"/>
    </source>
</evidence>
<dbReference type="AlphaFoldDB" id="A0A223P076"/>
<comment type="similarity">
    <text evidence="2">Belongs to the ABC-4 integral membrane protein family. LolC/E subfamily.</text>
</comment>
<dbReference type="Pfam" id="PF02687">
    <property type="entry name" value="FtsX"/>
    <property type="match status" value="1"/>
</dbReference>
<evidence type="ECO:0000256" key="4">
    <source>
        <dbReference type="ARBA" id="ARBA00022692"/>
    </source>
</evidence>
<comment type="subcellular location">
    <subcellularLocation>
        <location evidence="1">Cell membrane</location>
        <topology evidence="1">Multi-pass membrane protein</topology>
    </subcellularLocation>
</comment>
<evidence type="ECO:0000256" key="6">
    <source>
        <dbReference type="ARBA" id="ARBA00023136"/>
    </source>
</evidence>
<feature type="transmembrane region" description="Helical" evidence="7">
    <location>
        <begin position="22"/>
        <end position="45"/>
    </location>
</feature>
<dbReference type="KEGG" id="muc:MuYL_3664"/>
<feature type="transmembrane region" description="Helical" evidence="7">
    <location>
        <begin position="318"/>
        <end position="347"/>
    </location>
</feature>
<keyword evidence="4 7" id="KW-0812">Transmembrane</keyword>